<protein>
    <submittedName>
        <fullName evidence="3">Heat shock protein DnaJ</fullName>
    </submittedName>
</protein>
<dbReference type="EMBL" id="ML996401">
    <property type="protein sequence ID" value="KAF2726719.1"/>
    <property type="molecule type" value="Genomic_DNA"/>
</dbReference>
<dbReference type="PRINTS" id="PR00625">
    <property type="entry name" value="JDOMAIN"/>
</dbReference>
<dbReference type="AlphaFoldDB" id="A0A9P4UU17"/>
<dbReference type="SUPFAM" id="SSF46565">
    <property type="entry name" value="Chaperone J-domain"/>
    <property type="match status" value="1"/>
</dbReference>
<evidence type="ECO:0000313" key="4">
    <source>
        <dbReference type="Proteomes" id="UP000799444"/>
    </source>
</evidence>
<dbReference type="SMART" id="SM00271">
    <property type="entry name" value="DnaJ"/>
    <property type="match status" value="1"/>
</dbReference>
<reference evidence="3" key="1">
    <citation type="journal article" date="2020" name="Stud. Mycol.">
        <title>101 Dothideomycetes genomes: a test case for predicting lifestyles and emergence of pathogens.</title>
        <authorList>
            <person name="Haridas S."/>
            <person name="Albert R."/>
            <person name="Binder M."/>
            <person name="Bloem J."/>
            <person name="Labutti K."/>
            <person name="Salamov A."/>
            <person name="Andreopoulos B."/>
            <person name="Baker S."/>
            <person name="Barry K."/>
            <person name="Bills G."/>
            <person name="Bluhm B."/>
            <person name="Cannon C."/>
            <person name="Castanera R."/>
            <person name="Culley D."/>
            <person name="Daum C."/>
            <person name="Ezra D."/>
            <person name="Gonzalez J."/>
            <person name="Henrissat B."/>
            <person name="Kuo A."/>
            <person name="Liang C."/>
            <person name="Lipzen A."/>
            <person name="Lutzoni F."/>
            <person name="Magnuson J."/>
            <person name="Mondo S."/>
            <person name="Nolan M."/>
            <person name="Ohm R."/>
            <person name="Pangilinan J."/>
            <person name="Park H.-J."/>
            <person name="Ramirez L."/>
            <person name="Alfaro M."/>
            <person name="Sun H."/>
            <person name="Tritt A."/>
            <person name="Yoshinaga Y."/>
            <person name="Zwiers L.-H."/>
            <person name="Turgeon B."/>
            <person name="Goodwin S."/>
            <person name="Spatafora J."/>
            <person name="Crous P."/>
            <person name="Grigoriev I."/>
        </authorList>
    </citation>
    <scope>NUCLEOTIDE SEQUENCE</scope>
    <source>
        <strain evidence="3">CBS 125425</strain>
    </source>
</reference>
<proteinExistence type="predicted"/>
<dbReference type="InterPro" id="IPR018253">
    <property type="entry name" value="DnaJ_domain_CS"/>
</dbReference>
<sequence>MDSHYDILGVSVLATQAEISRAYRTLSLKHHPDKTQGQTQATRDYHTEKFKKINNSNEILSDPEKRITYD</sequence>
<comment type="caution">
    <text evidence="3">The sequence shown here is derived from an EMBL/GenBank/DDBJ whole genome shotgun (WGS) entry which is preliminary data.</text>
</comment>
<keyword evidence="4" id="KW-1185">Reference proteome</keyword>
<name>A0A9P4UU17_9PLEO</name>
<dbReference type="CDD" id="cd06257">
    <property type="entry name" value="DnaJ"/>
    <property type="match status" value="1"/>
</dbReference>
<evidence type="ECO:0000313" key="3">
    <source>
        <dbReference type="EMBL" id="KAF2726719.1"/>
    </source>
</evidence>
<dbReference type="PROSITE" id="PS00636">
    <property type="entry name" value="DNAJ_1"/>
    <property type="match status" value="1"/>
</dbReference>
<feature type="region of interest" description="Disordered" evidence="1">
    <location>
        <begin position="48"/>
        <end position="70"/>
    </location>
</feature>
<dbReference type="InterPro" id="IPR036869">
    <property type="entry name" value="J_dom_sf"/>
</dbReference>
<dbReference type="PROSITE" id="PS50076">
    <property type="entry name" value="DNAJ_2"/>
    <property type="match status" value="1"/>
</dbReference>
<evidence type="ECO:0000256" key="1">
    <source>
        <dbReference type="SAM" id="MobiDB-lite"/>
    </source>
</evidence>
<feature type="domain" description="J" evidence="2">
    <location>
        <begin position="3"/>
        <end position="70"/>
    </location>
</feature>
<dbReference type="InterPro" id="IPR001623">
    <property type="entry name" value="DnaJ_domain"/>
</dbReference>
<dbReference type="Gene3D" id="1.10.287.110">
    <property type="entry name" value="DnaJ domain"/>
    <property type="match status" value="1"/>
</dbReference>
<dbReference type="Proteomes" id="UP000799444">
    <property type="component" value="Unassembled WGS sequence"/>
</dbReference>
<dbReference type="PANTHER" id="PTHR24074">
    <property type="entry name" value="CO-CHAPERONE PROTEIN DJLA"/>
    <property type="match status" value="1"/>
</dbReference>
<dbReference type="InterPro" id="IPR050817">
    <property type="entry name" value="DjlA_DnaK_co-chaperone"/>
</dbReference>
<gene>
    <name evidence="3" type="ORF">EJ04DRAFT_452790</name>
</gene>
<evidence type="ECO:0000259" key="2">
    <source>
        <dbReference type="PROSITE" id="PS50076"/>
    </source>
</evidence>
<keyword evidence="3" id="KW-0346">Stress response</keyword>
<accession>A0A9P4UU17</accession>
<organism evidence="3 4">
    <name type="scientific">Polyplosphaeria fusca</name>
    <dbReference type="NCBI Taxonomy" id="682080"/>
    <lineage>
        <taxon>Eukaryota</taxon>
        <taxon>Fungi</taxon>
        <taxon>Dikarya</taxon>
        <taxon>Ascomycota</taxon>
        <taxon>Pezizomycotina</taxon>
        <taxon>Dothideomycetes</taxon>
        <taxon>Pleosporomycetidae</taxon>
        <taxon>Pleosporales</taxon>
        <taxon>Tetraplosphaeriaceae</taxon>
        <taxon>Polyplosphaeria</taxon>
    </lineage>
</organism>
<feature type="non-terminal residue" evidence="3">
    <location>
        <position position="70"/>
    </location>
</feature>
<dbReference type="Pfam" id="PF00226">
    <property type="entry name" value="DnaJ"/>
    <property type="match status" value="1"/>
</dbReference>
<dbReference type="OrthoDB" id="10250354at2759"/>